<keyword evidence="2" id="KW-1185">Reference proteome</keyword>
<dbReference type="RefSeq" id="WP_305005087.1">
    <property type="nucleotide sequence ID" value="NZ_JAUQSY010000002.1"/>
</dbReference>
<protein>
    <recommendedName>
        <fullName evidence="3">SMI1/KNR4 family protein</fullName>
    </recommendedName>
</protein>
<dbReference type="Proteomes" id="UP001176429">
    <property type="component" value="Unassembled WGS sequence"/>
</dbReference>
<evidence type="ECO:0000313" key="2">
    <source>
        <dbReference type="Proteomes" id="UP001176429"/>
    </source>
</evidence>
<comment type="caution">
    <text evidence="1">The sequence shown here is derived from an EMBL/GenBank/DDBJ whole genome shotgun (WGS) entry which is preliminary data.</text>
</comment>
<proteinExistence type="predicted"/>
<accession>A0ABT9B667</accession>
<evidence type="ECO:0000313" key="1">
    <source>
        <dbReference type="EMBL" id="MDO7873771.1"/>
    </source>
</evidence>
<evidence type="ECO:0008006" key="3">
    <source>
        <dbReference type="Google" id="ProtNLM"/>
    </source>
</evidence>
<gene>
    <name evidence="1" type="ORF">Q5H93_03435</name>
</gene>
<sequence>MALDYLEILRTISGRADYYESDPPRTYATPKRPELGKLVHPEWLPDQLYAFLSVFNGYTQPWHTETTLPEGPALVSGRIDIQRLQDICASWEGIVYFEEFLQAPDAPAEQQRLRDFKVVDMYNDESAVGLYLTAARDPELYRCSLGEELPEPLGVDFDGYLQLLTLSLGHSYGTVLMRELHLHFTTQPDQPFAGPSYPASQIFVVKMTAVLPEFSLDAFVHLYDQVRLRR</sequence>
<dbReference type="EMBL" id="JAUQSY010000002">
    <property type="protein sequence ID" value="MDO7873771.1"/>
    <property type="molecule type" value="Genomic_DNA"/>
</dbReference>
<organism evidence="1 2">
    <name type="scientific">Hymenobacter aranciens</name>
    <dbReference type="NCBI Taxonomy" id="3063996"/>
    <lineage>
        <taxon>Bacteria</taxon>
        <taxon>Pseudomonadati</taxon>
        <taxon>Bacteroidota</taxon>
        <taxon>Cytophagia</taxon>
        <taxon>Cytophagales</taxon>
        <taxon>Hymenobacteraceae</taxon>
        <taxon>Hymenobacter</taxon>
    </lineage>
</organism>
<reference evidence="1" key="1">
    <citation type="submission" date="2023-07" db="EMBL/GenBank/DDBJ databases">
        <authorList>
            <person name="Kim M.K."/>
        </authorList>
    </citation>
    <scope>NUCLEOTIDE SEQUENCE</scope>
    <source>
        <strain evidence="1">ASUV-10-1</strain>
    </source>
</reference>
<name>A0ABT9B667_9BACT</name>